<evidence type="ECO:0000313" key="2">
    <source>
        <dbReference type="Proteomes" id="UP001189429"/>
    </source>
</evidence>
<proteinExistence type="predicted"/>
<gene>
    <name evidence="1" type="ORF">PCOR1329_LOCUS10263</name>
</gene>
<comment type="caution">
    <text evidence="1">The sequence shown here is derived from an EMBL/GenBank/DDBJ whole genome shotgun (WGS) entry which is preliminary data.</text>
</comment>
<dbReference type="EMBL" id="CAUYUJ010002903">
    <property type="protein sequence ID" value="CAK0802907.1"/>
    <property type="molecule type" value="Genomic_DNA"/>
</dbReference>
<reference evidence="1" key="1">
    <citation type="submission" date="2023-10" db="EMBL/GenBank/DDBJ databases">
        <authorList>
            <person name="Chen Y."/>
            <person name="Shah S."/>
            <person name="Dougan E. K."/>
            <person name="Thang M."/>
            <person name="Chan C."/>
        </authorList>
    </citation>
    <scope>NUCLEOTIDE SEQUENCE [LARGE SCALE GENOMIC DNA]</scope>
</reference>
<keyword evidence="2" id="KW-1185">Reference proteome</keyword>
<name>A0ABN9QBA5_9DINO</name>
<evidence type="ECO:0000313" key="1">
    <source>
        <dbReference type="EMBL" id="CAK0802907.1"/>
    </source>
</evidence>
<organism evidence="1 2">
    <name type="scientific">Prorocentrum cordatum</name>
    <dbReference type="NCBI Taxonomy" id="2364126"/>
    <lineage>
        <taxon>Eukaryota</taxon>
        <taxon>Sar</taxon>
        <taxon>Alveolata</taxon>
        <taxon>Dinophyceae</taxon>
        <taxon>Prorocentrales</taxon>
        <taxon>Prorocentraceae</taxon>
        <taxon>Prorocentrum</taxon>
    </lineage>
</organism>
<protein>
    <submittedName>
        <fullName evidence="1">Uncharacterized protein</fullName>
    </submittedName>
</protein>
<accession>A0ABN9QBA5</accession>
<sequence length="89" mass="9731">MDNLVWVSQSEMPGVLTQGCDDNSSYPPAFTSYLSRQAVPGERPVGRGQDAGKSGHFRTPFFRFPACCCFEAPARGRLVFALEGRRSGT</sequence>
<dbReference type="Proteomes" id="UP001189429">
    <property type="component" value="Unassembled WGS sequence"/>
</dbReference>
<feature type="non-terminal residue" evidence="1">
    <location>
        <position position="89"/>
    </location>
</feature>